<accession>A0AAV9NIS5</accession>
<organism evidence="2 3">
    <name type="scientific">Exophiala bonariae</name>
    <dbReference type="NCBI Taxonomy" id="1690606"/>
    <lineage>
        <taxon>Eukaryota</taxon>
        <taxon>Fungi</taxon>
        <taxon>Dikarya</taxon>
        <taxon>Ascomycota</taxon>
        <taxon>Pezizomycotina</taxon>
        <taxon>Eurotiomycetes</taxon>
        <taxon>Chaetothyriomycetidae</taxon>
        <taxon>Chaetothyriales</taxon>
        <taxon>Herpotrichiellaceae</taxon>
        <taxon>Exophiala</taxon>
    </lineage>
</organism>
<dbReference type="AlphaFoldDB" id="A0AAV9NIS5"/>
<name>A0AAV9NIS5_9EURO</name>
<sequence>MCTGSLQVFWYDRRGFLMPSVRANLHEQEVHLRNIYKMHAKDPVWFENEPKYLDANQLKGVRIRGRRARDSILGHTRILWTRQGHFLKQGEETTELNAEDDSPRTSRDTTPQQAIVGAEEPPNDDGRHLMSMPVELQQTPADGPVPYVPFNNPSEQTCPPVDVYAEQMQQFFHPFLDAELLDTFPNGDLINFSELDTSPMSLNFLDGWAPVMDTNLSTV</sequence>
<dbReference type="Proteomes" id="UP001358417">
    <property type="component" value="Unassembled WGS sequence"/>
</dbReference>
<proteinExistence type="predicted"/>
<dbReference type="RefSeq" id="XP_064709377.1">
    <property type="nucleotide sequence ID" value="XM_064854651.1"/>
</dbReference>
<gene>
    <name evidence="2" type="ORF">LTR84_011118</name>
</gene>
<reference evidence="2 3" key="1">
    <citation type="submission" date="2023-08" db="EMBL/GenBank/DDBJ databases">
        <title>Black Yeasts Isolated from many extreme environments.</title>
        <authorList>
            <person name="Coleine C."/>
            <person name="Stajich J.E."/>
            <person name="Selbmann L."/>
        </authorList>
    </citation>
    <scope>NUCLEOTIDE SEQUENCE [LARGE SCALE GENOMIC DNA]</scope>
    <source>
        <strain evidence="2 3">CCFEE 5792</strain>
    </source>
</reference>
<keyword evidence="3" id="KW-1185">Reference proteome</keyword>
<feature type="region of interest" description="Disordered" evidence="1">
    <location>
        <begin position="90"/>
        <end position="126"/>
    </location>
</feature>
<evidence type="ECO:0000313" key="3">
    <source>
        <dbReference type="Proteomes" id="UP001358417"/>
    </source>
</evidence>
<dbReference type="EMBL" id="JAVRRD010000005">
    <property type="protein sequence ID" value="KAK5058854.1"/>
    <property type="molecule type" value="Genomic_DNA"/>
</dbReference>
<evidence type="ECO:0000313" key="2">
    <source>
        <dbReference type="EMBL" id="KAK5058854.1"/>
    </source>
</evidence>
<protein>
    <submittedName>
        <fullName evidence="2">Uncharacterized protein</fullName>
    </submittedName>
</protein>
<evidence type="ECO:0000256" key="1">
    <source>
        <dbReference type="SAM" id="MobiDB-lite"/>
    </source>
</evidence>
<comment type="caution">
    <text evidence="2">The sequence shown here is derived from an EMBL/GenBank/DDBJ whole genome shotgun (WGS) entry which is preliminary data.</text>
</comment>
<dbReference type="GeneID" id="89979272"/>